<evidence type="ECO:0000256" key="1">
    <source>
        <dbReference type="SAM" id="MobiDB-lite"/>
    </source>
</evidence>
<name>A0A4R5L297_9MICC</name>
<gene>
    <name evidence="3" type="ORF">E1809_00785</name>
</gene>
<protein>
    <submittedName>
        <fullName evidence="3">D-alanyl-D-alanine carboxypeptidase family protein</fullName>
    </submittedName>
</protein>
<dbReference type="InterPro" id="IPR009045">
    <property type="entry name" value="Zn_M74/Hedgehog-like"/>
</dbReference>
<dbReference type="Proteomes" id="UP000295511">
    <property type="component" value="Unassembled WGS sequence"/>
</dbReference>
<dbReference type="PANTHER" id="PTHR34385:SF1">
    <property type="entry name" value="PEPTIDOGLYCAN L-ALANYL-D-GLUTAMATE ENDOPEPTIDASE CWLK"/>
    <property type="match status" value="1"/>
</dbReference>
<dbReference type="Pfam" id="PF02557">
    <property type="entry name" value="VanY"/>
    <property type="match status" value="1"/>
</dbReference>
<accession>A0A4R5L297</accession>
<dbReference type="InterPro" id="IPR058193">
    <property type="entry name" value="VanY/YodJ_core_dom"/>
</dbReference>
<dbReference type="AlphaFoldDB" id="A0A4R5L297"/>
<dbReference type="OrthoDB" id="9792074at2"/>
<dbReference type="SUPFAM" id="SSF55166">
    <property type="entry name" value="Hedgehog/DD-peptidase"/>
    <property type="match status" value="1"/>
</dbReference>
<keyword evidence="3" id="KW-0121">Carboxypeptidase</keyword>
<dbReference type="InterPro" id="IPR003709">
    <property type="entry name" value="VanY-like_core_dom"/>
</dbReference>
<evidence type="ECO:0000313" key="3">
    <source>
        <dbReference type="EMBL" id="TDG01833.1"/>
    </source>
</evidence>
<evidence type="ECO:0000313" key="4">
    <source>
        <dbReference type="Proteomes" id="UP000295511"/>
    </source>
</evidence>
<keyword evidence="3" id="KW-0645">Protease</keyword>
<proteinExistence type="predicted"/>
<feature type="domain" description="D-alanyl-D-alanine carboxypeptidase-like core" evidence="2">
    <location>
        <begin position="112"/>
        <end position="239"/>
    </location>
</feature>
<sequence>MATLAACTPGSPTASPAPAPSVSGPGTPSQLPLPSAAITTAEPASGSPVSPVSHAPLGAPPSSTLPQQHSLTDPASQWVIVNKHRPLNPLQYVPGDLVQPDVLLAISGEGALLNSTTAAAAEKLFAGAAAAGVTLTLASGYRSFRTQAETYNGYVNASGQDSADTASARPGFSEHQTGWAFDIGDGGGACSFEQCFDEQPAAVWTKANAHTYGFVVRYPSMREDVTGYIYEPWHVRFVGVEAAVDMATRGIGTLEEYFGVGAAPDYL</sequence>
<feature type="compositionally biased region" description="Polar residues" evidence="1">
    <location>
        <begin position="61"/>
        <end position="70"/>
    </location>
</feature>
<feature type="compositionally biased region" description="Low complexity" evidence="1">
    <location>
        <begin position="1"/>
        <end position="29"/>
    </location>
</feature>
<dbReference type="Gene3D" id="3.30.1380.10">
    <property type="match status" value="1"/>
</dbReference>
<keyword evidence="4" id="KW-1185">Reference proteome</keyword>
<dbReference type="PANTHER" id="PTHR34385">
    <property type="entry name" value="D-ALANYL-D-ALANINE CARBOXYPEPTIDASE"/>
    <property type="match status" value="1"/>
</dbReference>
<dbReference type="InterPro" id="IPR052179">
    <property type="entry name" value="DD-CPase-like"/>
</dbReference>
<comment type="caution">
    <text evidence="3">The sequence shown here is derived from an EMBL/GenBank/DDBJ whole genome shotgun (WGS) entry which is preliminary data.</text>
</comment>
<organism evidence="3 4">
    <name type="scientific">Arthrobacter terricola</name>
    <dbReference type="NCBI Taxonomy" id="2547396"/>
    <lineage>
        <taxon>Bacteria</taxon>
        <taxon>Bacillati</taxon>
        <taxon>Actinomycetota</taxon>
        <taxon>Actinomycetes</taxon>
        <taxon>Micrococcales</taxon>
        <taxon>Micrococcaceae</taxon>
        <taxon>Arthrobacter</taxon>
    </lineage>
</organism>
<dbReference type="CDD" id="cd14852">
    <property type="entry name" value="LD-carboxypeptidase"/>
    <property type="match status" value="1"/>
</dbReference>
<dbReference type="GO" id="GO:0004180">
    <property type="term" value="F:carboxypeptidase activity"/>
    <property type="evidence" value="ECO:0007669"/>
    <property type="project" value="UniProtKB-KW"/>
</dbReference>
<evidence type="ECO:0000259" key="2">
    <source>
        <dbReference type="Pfam" id="PF02557"/>
    </source>
</evidence>
<reference evidence="3 4" key="1">
    <citation type="submission" date="2019-03" db="EMBL/GenBank/DDBJ databases">
        <title>Whole genome sequence of Arthrobacter sp JH1-1.</title>
        <authorList>
            <person name="Trinh H.N."/>
        </authorList>
    </citation>
    <scope>NUCLEOTIDE SEQUENCE [LARGE SCALE GENOMIC DNA]</scope>
    <source>
        <strain evidence="3 4">JH1-1</strain>
    </source>
</reference>
<dbReference type="EMBL" id="SMRU01000001">
    <property type="protein sequence ID" value="TDG01833.1"/>
    <property type="molecule type" value="Genomic_DNA"/>
</dbReference>
<dbReference type="GO" id="GO:0006508">
    <property type="term" value="P:proteolysis"/>
    <property type="evidence" value="ECO:0007669"/>
    <property type="project" value="InterPro"/>
</dbReference>
<feature type="region of interest" description="Disordered" evidence="1">
    <location>
        <begin position="1"/>
        <end position="70"/>
    </location>
</feature>
<keyword evidence="3" id="KW-0378">Hydrolase</keyword>